<evidence type="ECO:0000256" key="2">
    <source>
        <dbReference type="SAM" id="Phobius"/>
    </source>
</evidence>
<gene>
    <name evidence="3" type="ORF">HDU87_008456</name>
</gene>
<name>A0AAD5TPB6_9FUNG</name>
<sequence>MASRSNPPDTPPTQKPTQGPPTPPADPTTPVVEPTKPPVVVPPPPVITPIAPPPVIVTPPPVVISTPPVVVPVTSAPPPVVVTETRTRSTSTPVASDVLTPGLPTSRTLAPAPTVSTGDINSSSLSATPGATDTSLAVGASTSSSALGVGPIIAIVCAISAVLITALAFVCFRRRRGLSESRLRNDDRVDFNNPSGHGSLWRQALKKPSLGRTPGAGHSAVGASAATLAMASPVTSTAALVPPPHMLGHEYDQRPISPAHGAYYQDPALAYEAHHAAQQYYQDPNHHASYDPYYQDPNQPQQQPYYGDYYDQPAGQPYYAADAAYYDHHESYDPNTVDAGEFPTGARPVHSPPSS</sequence>
<evidence type="ECO:0000313" key="4">
    <source>
        <dbReference type="Proteomes" id="UP001212152"/>
    </source>
</evidence>
<accession>A0AAD5TPB6</accession>
<evidence type="ECO:0000313" key="3">
    <source>
        <dbReference type="EMBL" id="KAJ3182294.1"/>
    </source>
</evidence>
<organism evidence="3 4">
    <name type="scientific">Geranomyces variabilis</name>
    <dbReference type="NCBI Taxonomy" id="109894"/>
    <lineage>
        <taxon>Eukaryota</taxon>
        <taxon>Fungi</taxon>
        <taxon>Fungi incertae sedis</taxon>
        <taxon>Chytridiomycota</taxon>
        <taxon>Chytridiomycota incertae sedis</taxon>
        <taxon>Chytridiomycetes</taxon>
        <taxon>Spizellomycetales</taxon>
        <taxon>Powellomycetaceae</taxon>
        <taxon>Geranomyces</taxon>
    </lineage>
</organism>
<keyword evidence="2" id="KW-0812">Transmembrane</keyword>
<feature type="region of interest" description="Disordered" evidence="1">
    <location>
        <begin position="330"/>
        <end position="355"/>
    </location>
</feature>
<evidence type="ECO:0008006" key="5">
    <source>
        <dbReference type="Google" id="ProtNLM"/>
    </source>
</evidence>
<dbReference type="AlphaFoldDB" id="A0AAD5TPB6"/>
<comment type="caution">
    <text evidence="3">The sequence shown here is derived from an EMBL/GenBank/DDBJ whole genome shotgun (WGS) entry which is preliminary data.</text>
</comment>
<feature type="region of interest" description="Disordered" evidence="1">
    <location>
        <begin position="1"/>
        <end position="38"/>
    </location>
</feature>
<dbReference type="Proteomes" id="UP001212152">
    <property type="component" value="Unassembled WGS sequence"/>
</dbReference>
<dbReference type="EMBL" id="JADGJQ010000009">
    <property type="protein sequence ID" value="KAJ3182294.1"/>
    <property type="molecule type" value="Genomic_DNA"/>
</dbReference>
<feature type="compositionally biased region" description="Low complexity" evidence="1">
    <location>
        <begin position="290"/>
        <end position="314"/>
    </location>
</feature>
<feature type="region of interest" description="Disordered" evidence="1">
    <location>
        <begin position="84"/>
        <end position="124"/>
    </location>
</feature>
<reference evidence="3" key="1">
    <citation type="submission" date="2020-05" db="EMBL/GenBank/DDBJ databases">
        <title>Phylogenomic resolution of chytrid fungi.</title>
        <authorList>
            <person name="Stajich J.E."/>
            <person name="Amses K."/>
            <person name="Simmons R."/>
            <person name="Seto K."/>
            <person name="Myers J."/>
            <person name="Bonds A."/>
            <person name="Quandt C.A."/>
            <person name="Barry K."/>
            <person name="Liu P."/>
            <person name="Grigoriev I."/>
            <person name="Longcore J.E."/>
            <person name="James T.Y."/>
        </authorList>
    </citation>
    <scope>NUCLEOTIDE SEQUENCE</scope>
    <source>
        <strain evidence="3">JEL0379</strain>
    </source>
</reference>
<dbReference type="PRINTS" id="PR01217">
    <property type="entry name" value="PRICHEXTENSN"/>
</dbReference>
<keyword evidence="4" id="KW-1185">Reference proteome</keyword>
<protein>
    <recommendedName>
        <fullName evidence="5">Transmembrane protein</fullName>
    </recommendedName>
</protein>
<evidence type="ECO:0000256" key="1">
    <source>
        <dbReference type="SAM" id="MobiDB-lite"/>
    </source>
</evidence>
<feature type="transmembrane region" description="Helical" evidence="2">
    <location>
        <begin position="152"/>
        <end position="172"/>
    </location>
</feature>
<feature type="compositionally biased region" description="Pro residues" evidence="1">
    <location>
        <begin position="8"/>
        <end position="27"/>
    </location>
</feature>
<feature type="compositionally biased region" description="Low complexity" evidence="1">
    <location>
        <begin position="84"/>
        <end position="94"/>
    </location>
</feature>
<proteinExistence type="predicted"/>
<feature type="compositionally biased region" description="Polar residues" evidence="1">
    <location>
        <begin position="103"/>
        <end position="124"/>
    </location>
</feature>
<feature type="region of interest" description="Disordered" evidence="1">
    <location>
        <begin position="284"/>
        <end position="314"/>
    </location>
</feature>
<keyword evidence="2" id="KW-1133">Transmembrane helix</keyword>
<keyword evidence="2" id="KW-0472">Membrane</keyword>